<name>A0A679IN79_VARPD</name>
<proteinExistence type="predicted"/>
<evidence type="ECO:0000256" key="1">
    <source>
        <dbReference type="SAM" id="Phobius"/>
    </source>
</evidence>
<evidence type="ECO:0000313" key="2">
    <source>
        <dbReference type="EMBL" id="CAA2100003.1"/>
    </source>
</evidence>
<feature type="transmembrane region" description="Helical" evidence="1">
    <location>
        <begin position="21"/>
        <end position="40"/>
    </location>
</feature>
<dbReference type="AlphaFoldDB" id="A0A679IN79"/>
<protein>
    <submittedName>
        <fullName evidence="2">Uncharacterized protein</fullName>
    </submittedName>
</protein>
<keyword evidence="1" id="KW-1133">Transmembrane helix</keyword>
<dbReference type="RefSeq" id="WP_339088269.1">
    <property type="nucleotide sequence ID" value="NZ_LR743507.1"/>
</dbReference>
<accession>A0A679IN79</accession>
<reference evidence="2" key="1">
    <citation type="submission" date="2019-12" db="EMBL/GenBank/DDBJ databases">
        <authorList>
            <person name="Cremers G."/>
        </authorList>
    </citation>
    <scope>NUCLEOTIDE SEQUENCE</scope>
    <source>
        <strain evidence="2">Vvax</strain>
    </source>
</reference>
<gene>
    <name evidence="2" type="ORF">VVAX_00521</name>
</gene>
<keyword evidence="1" id="KW-0812">Transmembrane</keyword>
<organism evidence="2">
    <name type="scientific">Variovorax paradoxus</name>
    <dbReference type="NCBI Taxonomy" id="34073"/>
    <lineage>
        <taxon>Bacteria</taxon>
        <taxon>Pseudomonadati</taxon>
        <taxon>Pseudomonadota</taxon>
        <taxon>Betaproteobacteria</taxon>
        <taxon>Burkholderiales</taxon>
        <taxon>Comamonadaceae</taxon>
        <taxon>Variovorax</taxon>
    </lineage>
</organism>
<dbReference type="EMBL" id="LR743507">
    <property type="protein sequence ID" value="CAA2100003.1"/>
    <property type="molecule type" value="Genomic_DNA"/>
</dbReference>
<keyword evidence="1" id="KW-0472">Membrane</keyword>
<sequence length="152" mass="15825">MAAPLRSRAVRAAAATPDRRYWPLCLAVALLAMFMFYVTLQGLVRESAAHAAMQFDQAVAAARQTPVAPDMPRFEPIAPAMQVPAAAVAAVAAETLSPPAVVHARAAAPAVVEVTKCFTPGGEAAYSDGPCPEGSQATKLRLPRDMNVAASL</sequence>